<reference evidence="1 2" key="1">
    <citation type="journal article" date="2015" name="Stand. Genomic Sci.">
        <title>Genomic Encyclopedia of Bacterial and Archaeal Type Strains, Phase III: the genomes of soil and plant-associated and newly described type strains.</title>
        <authorList>
            <person name="Whitman W.B."/>
            <person name="Woyke T."/>
            <person name="Klenk H.P."/>
            <person name="Zhou Y."/>
            <person name="Lilburn T.G."/>
            <person name="Beck B.J."/>
            <person name="De Vos P."/>
            <person name="Vandamme P."/>
            <person name="Eisen J.A."/>
            <person name="Garrity G."/>
            <person name="Hugenholtz P."/>
            <person name="Kyrpides N.C."/>
        </authorList>
    </citation>
    <scope>NUCLEOTIDE SEQUENCE [LARGE SCALE GENOMIC DNA]</scope>
    <source>
        <strain evidence="1 2">VKM Ac-2541</strain>
    </source>
</reference>
<protein>
    <submittedName>
        <fullName evidence="1">Uncharacterized protein YdeI (YjbR/CyaY-like superfamily)</fullName>
    </submittedName>
</protein>
<accession>A0A4R2J011</accession>
<dbReference type="AlphaFoldDB" id="A0A4R2J011"/>
<organism evidence="1 2">
    <name type="scientific">Kribbella antiqua</name>
    <dbReference type="NCBI Taxonomy" id="2512217"/>
    <lineage>
        <taxon>Bacteria</taxon>
        <taxon>Bacillati</taxon>
        <taxon>Actinomycetota</taxon>
        <taxon>Actinomycetes</taxon>
        <taxon>Propionibacteriales</taxon>
        <taxon>Kribbellaceae</taxon>
        <taxon>Kribbella</taxon>
    </lineage>
</organism>
<comment type="caution">
    <text evidence="1">The sequence shown here is derived from an EMBL/GenBank/DDBJ whole genome shotgun (WGS) entry which is preliminary data.</text>
</comment>
<keyword evidence="2" id="KW-1185">Reference proteome</keyword>
<evidence type="ECO:0000313" key="2">
    <source>
        <dbReference type="Proteomes" id="UP000295573"/>
    </source>
</evidence>
<evidence type="ECO:0000313" key="1">
    <source>
        <dbReference type="EMBL" id="TCO48565.1"/>
    </source>
</evidence>
<gene>
    <name evidence="1" type="ORF">EV646_104387</name>
</gene>
<sequence length="192" mass="21533">MLFGMSTLTDDDALACSTVDEWRAWLAANGRTERSVWLIVHRDDAGLVLASAVEHALCFGWIDSKTVKRDDRTTYQCFTPRNPRSTWSKVNRERVEHLTAAGLMTAAGQELIDHAKRTGTWDLLADAQNLIVPADLRAALAANPPADKHFQTFPPSARRTILEWITLAKRPETRARRIDQTVSQAATNVRVR</sequence>
<dbReference type="EMBL" id="SLWR01000004">
    <property type="protein sequence ID" value="TCO48565.1"/>
    <property type="molecule type" value="Genomic_DNA"/>
</dbReference>
<dbReference type="Proteomes" id="UP000295573">
    <property type="component" value="Unassembled WGS sequence"/>
</dbReference>
<dbReference type="Pfam" id="PF13376">
    <property type="entry name" value="OmdA"/>
    <property type="match status" value="1"/>
</dbReference>
<proteinExistence type="predicted"/>
<name>A0A4R2J011_9ACTN</name>